<dbReference type="EMBL" id="WIUZ02000006">
    <property type="protein sequence ID" value="KAF9786112.1"/>
    <property type="molecule type" value="Genomic_DNA"/>
</dbReference>
<dbReference type="Proteomes" id="UP000736335">
    <property type="component" value="Unassembled WGS sequence"/>
</dbReference>
<organism evidence="1 2">
    <name type="scientific">Thelephora terrestris</name>
    <dbReference type="NCBI Taxonomy" id="56493"/>
    <lineage>
        <taxon>Eukaryota</taxon>
        <taxon>Fungi</taxon>
        <taxon>Dikarya</taxon>
        <taxon>Basidiomycota</taxon>
        <taxon>Agaricomycotina</taxon>
        <taxon>Agaricomycetes</taxon>
        <taxon>Thelephorales</taxon>
        <taxon>Thelephoraceae</taxon>
        <taxon>Thelephora</taxon>
    </lineage>
</organism>
<reference evidence="1" key="2">
    <citation type="submission" date="2020-11" db="EMBL/GenBank/DDBJ databases">
        <authorList>
            <consortium name="DOE Joint Genome Institute"/>
            <person name="Kuo A."/>
            <person name="Miyauchi S."/>
            <person name="Kiss E."/>
            <person name="Drula E."/>
            <person name="Kohler A."/>
            <person name="Sanchez-Garcia M."/>
            <person name="Andreopoulos B."/>
            <person name="Barry K.W."/>
            <person name="Bonito G."/>
            <person name="Buee M."/>
            <person name="Carver A."/>
            <person name="Chen C."/>
            <person name="Cichocki N."/>
            <person name="Clum A."/>
            <person name="Culley D."/>
            <person name="Crous P.W."/>
            <person name="Fauchery L."/>
            <person name="Girlanda M."/>
            <person name="Hayes R."/>
            <person name="Keri Z."/>
            <person name="Labutti K."/>
            <person name="Lipzen A."/>
            <person name="Lombard V."/>
            <person name="Magnuson J."/>
            <person name="Maillard F."/>
            <person name="Morin E."/>
            <person name="Murat C."/>
            <person name="Nolan M."/>
            <person name="Ohm R."/>
            <person name="Pangilinan J."/>
            <person name="Pereira M."/>
            <person name="Perotto S."/>
            <person name="Peter M."/>
            <person name="Riley R."/>
            <person name="Sitrit Y."/>
            <person name="Stielow B."/>
            <person name="Szollosi G."/>
            <person name="Zifcakova L."/>
            <person name="Stursova M."/>
            <person name="Spatafora J.W."/>
            <person name="Tedersoo L."/>
            <person name="Vaario L.-M."/>
            <person name="Yamada A."/>
            <person name="Yan M."/>
            <person name="Wang P."/>
            <person name="Xu J."/>
            <person name="Bruns T."/>
            <person name="Baldrian P."/>
            <person name="Vilgalys R."/>
            <person name="Henrissat B."/>
            <person name="Grigoriev I.V."/>
            <person name="Hibbett D."/>
            <person name="Nagy L.G."/>
            <person name="Martin F.M."/>
        </authorList>
    </citation>
    <scope>NUCLEOTIDE SEQUENCE</scope>
    <source>
        <strain evidence="1">UH-Tt-Lm1</strain>
    </source>
</reference>
<comment type="caution">
    <text evidence="1">The sequence shown here is derived from an EMBL/GenBank/DDBJ whole genome shotgun (WGS) entry which is preliminary data.</text>
</comment>
<accession>A0A9P6L6Z8</accession>
<reference evidence="1" key="1">
    <citation type="journal article" date="2020" name="Nat. Commun.">
        <title>Large-scale genome sequencing of mycorrhizal fungi provides insights into the early evolution of symbiotic traits.</title>
        <authorList>
            <person name="Miyauchi S."/>
            <person name="Kiss E."/>
            <person name="Kuo A."/>
            <person name="Drula E."/>
            <person name="Kohler A."/>
            <person name="Sanchez-Garcia M."/>
            <person name="Morin E."/>
            <person name="Andreopoulos B."/>
            <person name="Barry K.W."/>
            <person name="Bonito G."/>
            <person name="Buee M."/>
            <person name="Carver A."/>
            <person name="Chen C."/>
            <person name="Cichocki N."/>
            <person name="Clum A."/>
            <person name="Culley D."/>
            <person name="Crous P.W."/>
            <person name="Fauchery L."/>
            <person name="Girlanda M."/>
            <person name="Hayes R.D."/>
            <person name="Keri Z."/>
            <person name="LaButti K."/>
            <person name="Lipzen A."/>
            <person name="Lombard V."/>
            <person name="Magnuson J."/>
            <person name="Maillard F."/>
            <person name="Murat C."/>
            <person name="Nolan M."/>
            <person name="Ohm R.A."/>
            <person name="Pangilinan J."/>
            <person name="Pereira M.F."/>
            <person name="Perotto S."/>
            <person name="Peter M."/>
            <person name="Pfister S."/>
            <person name="Riley R."/>
            <person name="Sitrit Y."/>
            <person name="Stielow J.B."/>
            <person name="Szollosi G."/>
            <person name="Zifcakova L."/>
            <person name="Stursova M."/>
            <person name="Spatafora J.W."/>
            <person name="Tedersoo L."/>
            <person name="Vaario L.M."/>
            <person name="Yamada A."/>
            <person name="Yan M."/>
            <person name="Wang P."/>
            <person name="Xu J."/>
            <person name="Bruns T."/>
            <person name="Baldrian P."/>
            <person name="Vilgalys R."/>
            <person name="Dunand C."/>
            <person name="Henrissat B."/>
            <person name="Grigoriev I.V."/>
            <person name="Hibbett D."/>
            <person name="Nagy L.G."/>
            <person name="Martin F.M."/>
        </authorList>
    </citation>
    <scope>NUCLEOTIDE SEQUENCE</scope>
    <source>
        <strain evidence="1">UH-Tt-Lm1</strain>
    </source>
</reference>
<name>A0A9P6L6Z8_9AGAM</name>
<evidence type="ECO:0000313" key="1">
    <source>
        <dbReference type="EMBL" id="KAF9786112.1"/>
    </source>
</evidence>
<gene>
    <name evidence="1" type="ORF">BJ322DRAFT_1210647</name>
</gene>
<protein>
    <submittedName>
        <fullName evidence="1">Uncharacterized protein</fullName>
    </submittedName>
</protein>
<sequence length="799" mass="88341">MQICDSDTESEPESDLKKWDATEFASQLPHVISEHSDRNLVERVTDAITTLESIPVGEVLMSERLHGSIEGAASAIFVFLNEFSAPELSMGVGQVLKALSLIANESFMSLLFEYRTIFRTLAARQVPVGRSPSSVICWVDVVLYRISALVDHPDCILAHLPSLQKQREDDMLRAATQLPGSWLEAAGWFASEDASPAACRMSLRLAFVVYALCATGSRKDEPSEKARLIMQSALDGYIQRLPSPTQEDSGELSPLSRTQARLTHAMILSLLGVIETDASLQFRPHRAAILMRHVQSIFHPSSTASEISRILPLAELDVPQRILVSFGKTIFWAWTQWNDGRILGIESILIWTATWIHQLPSEDNSEWDNEVCDALDIWRVPFSAVLMVNSHPLILIFIELDDVQMTLRRYVELINVSTMLAQEITELFRRPVTLANRLLRFCCESPVPCHTEMKRCLVEAYPFIDDVEGGSLCTVSMSCLMLPNKGLVLDLIVEVISNTENRMLAAILDTITQDTRSNFVMKLALVISSSANEALGGDKPAIERIRRLLMFLTVLWQAGAMGTGLPQIITSFVSSLGKKFAARDPNVRTLGGDILNALTALEVSVPGSLGKDRDLGCADMWLASLDSDPENLLDASAFANFVAVSLGSRKRDALLESETWDYLRDSLLLILTRHYFCDEEPIALAAAPSACFAMTCLFCAAAPQARSYMLNSPWTMNMCALLKATLGDIDEKDQFAVVLKDRLKNRGAELLDQIAQAVHAEGSPSTSSGTKKPKRDERTRLIFCKRGGSPPSLLSVPYC</sequence>
<proteinExistence type="predicted"/>
<evidence type="ECO:0000313" key="2">
    <source>
        <dbReference type="Proteomes" id="UP000736335"/>
    </source>
</evidence>
<keyword evidence="2" id="KW-1185">Reference proteome</keyword>
<dbReference type="AlphaFoldDB" id="A0A9P6L6Z8"/>
<dbReference type="OrthoDB" id="3233180at2759"/>